<dbReference type="InterPro" id="IPR000058">
    <property type="entry name" value="Znf_AN1"/>
</dbReference>
<dbReference type="OrthoDB" id="428577at2759"/>
<dbReference type="SMART" id="SM00154">
    <property type="entry name" value="ZnF_AN1"/>
    <property type="match status" value="1"/>
</dbReference>
<proteinExistence type="predicted"/>
<dbReference type="Gene3D" id="1.20.5.4770">
    <property type="match status" value="1"/>
</dbReference>
<dbReference type="EMBL" id="OVEO01000009">
    <property type="protein sequence ID" value="SPQ98416.1"/>
    <property type="molecule type" value="Genomic_DNA"/>
</dbReference>
<dbReference type="PROSITE" id="PS51039">
    <property type="entry name" value="ZF_AN1"/>
    <property type="match status" value="1"/>
</dbReference>
<evidence type="ECO:0008006" key="11">
    <source>
        <dbReference type="Google" id="ProtNLM"/>
    </source>
</evidence>
<dbReference type="STRING" id="37360.A0A0G4J369"/>
<name>A0A0G4J369_PLABS</name>
<dbReference type="GO" id="GO:0008270">
    <property type="term" value="F:zinc ion binding"/>
    <property type="evidence" value="ECO:0007669"/>
    <property type="project" value="UniProtKB-KW"/>
</dbReference>
<dbReference type="SMART" id="SM00580">
    <property type="entry name" value="PUG"/>
    <property type="match status" value="1"/>
</dbReference>
<dbReference type="Pfam" id="PF09409">
    <property type="entry name" value="PUB"/>
    <property type="match status" value="1"/>
</dbReference>
<sequence>MAMEIDGGSGTDAILDDRLATICLLSNDSKKKMNAMRSSLRHIRKIIEKICKSPTDAKSRKVPLKNFSFKKFVSDVPGAMDVMSALGFVAAGDDVIELPSESVDVSFLERAMAKLDAKTNEVDTAISSATSVPGPQKQCVARCGFYGNPDTDGYCSICYRAVLSGKDPSAGKVACATPNCSNFGHVSKDNLCNKCWQEREDKSNSGWSSKSWWPKLQRAKRRLRAIWIFRQGSTPRPVQTDPRRCWVCNRKTPLTAVACRCGYVFCPAHRSTLDHECRFNFKQAHKVELHLLNPQIQGKKFDRLD</sequence>
<evidence type="ECO:0000256" key="3">
    <source>
        <dbReference type="ARBA" id="ARBA00022833"/>
    </source>
</evidence>
<protein>
    <recommendedName>
        <fullName evidence="11">AN1-type domain-containing protein</fullName>
    </recommendedName>
</protein>
<gene>
    <name evidence="7" type="ORF">PBRA_008736</name>
    <name evidence="8" type="ORF">PLBR_LOCUS5631</name>
</gene>
<reference evidence="7 9" key="1">
    <citation type="submission" date="2015-02" db="EMBL/GenBank/DDBJ databases">
        <authorList>
            <person name="Chooi Y.-H."/>
        </authorList>
    </citation>
    <scope>NUCLEOTIDE SEQUENCE [LARGE SCALE GENOMIC DNA]</scope>
    <source>
        <strain evidence="7">E3</strain>
    </source>
</reference>
<dbReference type="PANTHER" id="PTHR10634:SF149">
    <property type="entry name" value="AN1-TYPE DOMAIN-CONTAINING PROTEIN-RELATED"/>
    <property type="match status" value="1"/>
</dbReference>
<evidence type="ECO:0000313" key="8">
    <source>
        <dbReference type="EMBL" id="SPQ98416.1"/>
    </source>
</evidence>
<evidence type="ECO:0000256" key="2">
    <source>
        <dbReference type="ARBA" id="ARBA00022771"/>
    </source>
</evidence>
<evidence type="ECO:0000259" key="5">
    <source>
        <dbReference type="PROSITE" id="PS51036"/>
    </source>
</evidence>
<dbReference type="Pfam" id="PF01754">
    <property type="entry name" value="zf-A20"/>
    <property type="match status" value="2"/>
</dbReference>
<dbReference type="EMBL" id="CDSF01000118">
    <property type="protein sequence ID" value="CEP01794.1"/>
    <property type="molecule type" value="Genomic_DNA"/>
</dbReference>
<dbReference type="InterPro" id="IPR018997">
    <property type="entry name" value="PUB_domain"/>
</dbReference>
<evidence type="ECO:0000313" key="9">
    <source>
        <dbReference type="Proteomes" id="UP000039324"/>
    </source>
</evidence>
<evidence type="ECO:0000313" key="10">
    <source>
        <dbReference type="Proteomes" id="UP000290189"/>
    </source>
</evidence>
<dbReference type="PANTHER" id="PTHR10634">
    <property type="entry name" value="AN1-TYPE ZINC FINGER PROTEIN"/>
    <property type="match status" value="1"/>
</dbReference>
<organism evidence="7 9">
    <name type="scientific">Plasmodiophora brassicae</name>
    <name type="common">Clubroot disease agent</name>
    <dbReference type="NCBI Taxonomy" id="37360"/>
    <lineage>
        <taxon>Eukaryota</taxon>
        <taxon>Sar</taxon>
        <taxon>Rhizaria</taxon>
        <taxon>Endomyxa</taxon>
        <taxon>Phytomyxea</taxon>
        <taxon>Plasmodiophorida</taxon>
        <taxon>Plasmodiophoridae</taxon>
        <taxon>Plasmodiophora</taxon>
    </lineage>
</organism>
<dbReference type="InterPro" id="IPR036339">
    <property type="entry name" value="PUB-like_dom_sf"/>
</dbReference>
<dbReference type="Gene3D" id="4.10.1110.10">
    <property type="entry name" value="AN1-like Zinc finger"/>
    <property type="match status" value="1"/>
</dbReference>
<accession>A0A0G4J369</accession>
<dbReference type="SUPFAM" id="SSF57716">
    <property type="entry name" value="Glucocorticoid receptor-like (DNA-binding domain)"/>
    <property type="match status" value="1"/>
</dbReference>
<keyword evidence="1" id="KW-0479">Metal-binding</keyword>
<dbReference type="AlphaFoldDB" id="A0A0G4J369"/>
<dbReference type="PROSITE" id="PS51036">
    <property type="entry name" value="ZF_A20"/>
    <property type="match status" value="2"/>
</dbReference>
<dbReference type="Proteomes" id="UP000290189">
    <property type="component" value="Unassembled WGS sequence"/>
</dbReference>
<dbReference type="Pfam" id="PF01428">
    <property type="entry name" value="zf-AN1"/>
    <property type="match status" value="1"/>
</dbReference>
<dbReference type="Gene3D" id="4.10.240.30">
    <property type="match status" value="1"/>
</dbReference>
<geneLocation type="mitochondrion" evidence="8"/>
<dbReference type="SUPFAM" id="SSF118310">
    <property type="entry name" value="AN1-like Zinc finger"/>
    <property type="match status" value="1"/>
</dbReference>
<dbReference type="InterPro" id="IPR050652">
    <property type="entry name" value="AN1_A20_ZnFinger"/>
</dbReference>
<dbReference type="Proteomes" id="UP000039324">
    <property type="component" value="Unassembled WGS sequence"/>
</dbReference>
<keyword evidence="8" id="KW-0496">Mitochondrion</keyword>
<feature type="domain" description="A20-type" evidence="5">
    <location>
        <begin position="169"/>
        <end position="204"/>
    </location>
</feature>
<keyword evidence="9" id="KW-1185">Reference proteome</keyword>
<evidence type="ECO:0000256" key="1">
    <source>
        <dbReference type="ARBA" id="ARBA00022723"/>
    </source>
</evidence>
<feature type="domain" description="A20-type" evidence="5">
    <location>
        <begin position="133"/>
        <end position="167"/>
    </location>
</feature>
<keyword evidence="3" id="KW-0862">Zinc</keyword>
<dbReference type="CDD" id="cd09212">
    <property type="entry name" value="PUB"/>
    <property type="match status" value="1"/>
</dbReference>
<dbReference type="SMART" id="SM00259">
    <property type="entry name" value="ZnF_A20"/>
    <property type="match status" value="2"/>
</dbReference>
<dbReference type="InterPro" id="IPR002653">
    <property type="entry name" value="Znf_A20"/>
</dbReference>
<dbReference type="InterPro" id="IPR035896">
    <property type="entry name" value="AN1-like_Znf"/>
</dbReference>
<feature type="domain" description="AN1-type" evidence="6">
    <location>
        <begin position="239"/>
        <end position="285"/>
    </location>
</feature>
<dbReference type="SUPFAM" id="SSF143503">
    <property type="entry name" value="PUG domain-like"/>
    <property type="match status" value="1"/>
</dbReference>
<reference evidence="8 10" key="2">
    <citation type="submission" date="2018-03" db="EMBL/GenBank/DDBJ databases">
        <authorList>
            <person name="Fogelqvist J."/>
        </authorList>
    </citation>
    <scope>NUCLEOTIDE SEQUENCE [LARGE SCALE GENOMIC DNA]</scope>
</reference>
<evidence type="ECO:0000256" key="4">
    <source>
        <dbReference type="PROSITE-ProRule" id="PRU00449"/>
    </source>
</evidence>
<dbReference type="Gene3D" id="1.20.58.2190">
    <property type="match status" value="1"/>
</dbReference>
<evidence type="ECO:0000313" key="7">
    <source>
        <dbReference type="EMBL" id="CEP01794.1"/>
    </source>
</evidence>
<dbReference type="GO" id="GO:0003677">
    <property type="term" value="F:DNA binding"/>
    <property type="evidence" value="ECO:0007669"/>
    <property type="project" value="InterPro"/>
</dbReference>
<evidence type="ECO:0000259" key="6">
    <source>
        <dbReference type="PROSITE" id="PS51039"/>
    </source>
</evidence>
<keyword evidence="2 4" id="KW-0863">Zinc-finger</keyword>